<gene>
    <name evidence="1" type="ORF">SteCoe_26371</name>
</gene>
<organism evidence="1 2">
    <name type="scientific">Stentor coeruleus</name>
    <dbReference type="NCBI Taxonomy" id="5963"/>
    <lineage>
        <taxon>Eukaryota</taxon>
        <taxon>Sar</taxon>
        <taxon>Alveolata</taxon>
        <taxon>Ciliophora</taxon>
        <taxon>Postciliodesmatophora</taxon>
        <taxon>Heterotrichea</taxon>
        <taxon>Heterotrichida</taxon>
        <taxon>Stentoridae</taxon>
        <taxon>Stentor</taxon>
    </lineage>
</organism>
<name>A0A1R2BD26_9CILI</name>
<dbReference type="Proteomes" id="UP000187209">
    <property type="component" value="Unassembled WGS sequence"/>
</dbReference>
<comment type="caution">
    <text evidence="1">The sequence shown here is derived from an EMBL/GenBank/DDBJ whole genome shotgun (WGS) entry which is preliminary data.</text>
</comment>
<dbReference type="AlphaFoldDB" id="A0A1R2BD26"/>
<evidence type="ECO:0000313" key="2">
    <source>
        <dbReference type="Proteomes" id="UP000187209"/>
    </source>
</evidence>
<accession>A0A1R2BD26</accession>
<reference evidence="1 2" key="1">
    <citation type="submission" date="2016-11" db="EMBL/GenBank/DDBJ databases">
        <title>The macronuclear genome of Stentor coeruleus: a giant cell with tiny introns.</title>
        <authorList>
            <person name="Slabodnick M."/>
            <person name="Ruby J.G."/>
            <person name="Reiff S.B."/>
            <person name="Swart E.C."/>
            <person name="Gosai S."/>
            <person name="Prabakaran S."/>
            <person name="Witkowska E."/>
            <person name="Larue G.E."/>
            <person name="Fisher S."/>
            <person name="Freeman R.M."/>
            <person name="Gunawardena J."/>
            <person name="Chu W."/>
            <person name="Stover N.A."/>
            <person name="Gregory B.D."/>
            <person name="Nowacki M."/>
            <person name="Derisi J."/>
            <person name="Roy S.W."/>
            <person name="Marshall W.F."/>
            <person name="Sood P."/>
        </authorList>
    </citation>
    <scope>NUCLEOTIDE SEQUENCE [LARGE SCALE GENOMIC DNA]</scope>
    <source>
        <strain evidence="1">WM001</strain>
    </source>
</reference>
<protein>
    <submittedName>
        <fullName evidence="1">Uncharacterized protein</fullName>
    </submittedName>
</protein>
<sequence length="128" mass="14974">MNFPIISANQSIFDEAKCNLNTDIDEKGEFNVPFVRPRRSMGHNNEFHYFEVPVTPSSDLFLHPTESPGYKQLNQHLSDLYRKFELEIEPGRLSEGIEKTINVKNTACSSLMQRRNKSQKSFRCHKYY</sequence>
<dbReference type="EMBL" id="MPUH01000737">
    <property type="protein sequence ID" value="OMJ74659.1"/>
    <property type="molecule type" value="Genomic_DNA"/>
</dbReference>
<keyword evidence="2" id="KW-1185">Reference proteome</keyword>
<proteinExistence type="predicted"/>
<evidence type="ECO:0000313" key="1">
    <source>
        <dbReference type="EMBL" id="OMJ74659.1"/>
    </source>
</evidence>